<reference evidence="14" key="1">
    <citation type="submission" date="2022-10" db="EMBL/GenBank/DDBJ databases">
        <title>Streptococcus didelphis as causative of fatal infections in opossums (Didelphis albiventris).</title>
        <authorList>
            <person name="Breyer G.M."/>
            <person name="Da Silva M.E.R.J."/>
            <person name="Siqueira F.M."/>
        </authorList>
    </citation>
    <scope>NUCLEOTIDE SEQUENCE [LARGE SCALE GENOMIC DNA]</scope>
    <source>
        <strain evidence="14">LBVP101/21</strain>
    </source>
</reference>
<feature type="transmembrane region" description="Helical" evidence="12">
    <location>
        <begin position="85"/>
        <end position="107"/>
    </location>
</feature>
<evidence type="ECO:0000256" key="4">
    <source>
        <dbReference type="ARBA" id="ARBA00022448"/>
    </source>
</evidence>
<feature type="transmembrane region" description="Helical" evidence="12">
    <location>
        <begin position="241"/>
        <end position="260"/>
    </location>
</feature>
<keyword evidence="9" id="KW-0406">Ion transport</keyword>
<feature type="transmembrane region" description="Helical" evidence="12">
    <location>
        <begin position="337"/>
        <end position="358"/>
    </location>
</feature>
<keyword evidence="6" id="KW-1003">Cell membrane</keyword>
<comment type="function">
    <text evidence="1">Multidrug efflux pump.</text>
</comment>
<dbReference type="EMBL" id="CP110509">
    <property type="protein sequence ID" value="WMB27595.1"/>
    <property type="molecule type" value="Genomic_DNA"/>
</dbReference>
<evidence type="ECO:0000256" key="2">
    <source>
        <dbReference type="ARBA" id="ARBA00004651"/>
    </source>
</evidence>
<protein>
    <recommendedName>
        <fullName evidence="3">Probable multidrug resistance protein NorM</fullName>
    </recommendedName>
    <alternativeName>
        <fullName evidence="11">Multidrug-efflux transporter</fullName>
    </alternativeName>
</protein>
<gene>
    <name evidence="13" type="ORF">N1496_05245</name>
</gene>
<evidence type="ECO:0000256" key="7">
    <source>
        <dbReference type="ARBA" id="ARBA00022692"/>
    </source>
</evidence>
<comment type="subcellular location">
    <subcellularLocation>
        <location evidence="2">Cell membrane</location>
        <topology evidence="2">Multi-pass membrane protein</topology>
    </subcellularLocation>
</comment>
<feature type="transmembrane region" description="Helical" evidence="12">
    <location>
        <begin position="272"/>
        <end position="290"/>
    </location>
</feature>
<feature type="transmembrane region" description="Helical" evidence="12">
    <location>
        <begin position="370"/>
        <end position="394"/>
    </location>
</feature>
<sequence>MLFYRRKILNLALPAMAENILQMLMGVIDNYLVAQISLLAVSGVAMANNIITVYQALFVALSAAISSLVARSVGEKDRTKLLKYIADAIWLTILVSVVLGMITLLFGEITLLSLGASPQLAQMGNHYFRVVGGMIISLGLLTTLGAILRAQGNAKLPMQVSLLANVLNAFLSALSIYLLDFGIMGVAWSTVISRMIGILVLASRLPIKEAFQEMNFHVDRDIWKLSLPAAGERLMMRIGDVLILIIIVNFGTKVLAGNAIGETLTQFNYMPGLGLSTATVILVASFIGSGRDKEVPRLIKETFCLSCLLMLGLGLFTYVVGPYVLPFFTSDKLAQESSMVVLLFSLLSAPATAGTLIYTALWQGLGNTRLPFYATTIGMWLVRILVGYFLGIILNAGLSGVWLATALDNLSRWAILGYLYKKYERVFP</sequence>
<evidence type="ECO:0000256" key="6">
    <source>
        <dbReference type="ARBA" id="ARBA00022475"/>
    </source>
</evidence>
<dbReference type="NCBIfam" id="TIGR00797">
    <property type="entry name" value="matE"/>
    <property type="match status" value="1"/>
</dbReference>
<dbReference type="PIRSF" id="PIRSF006603">
    <property type="entry name" value="DinF"/>
    <property type="match status" value="1"/>
</dbReference>
<feature type="transmembrane region" description="Helical" evidence="12">
    <location>
        <begin position="302"/>
        <end position="325"/>
    </location>
</feature>
<keyword evidence="10 12" id="KW-0472">Membrane</keyword>
<evidence type="ECO:0000313" key="13">
    <source>
        <dbReference type="EMBL" id="WMB27595.1"/>
    </source>
</evidence>
<accession>A0ABY9LF87</accession>
<evidence type="ECO:0000256" key="5">
    <source>
        <dbReference type="ARBA" id="ARBA00022449"/>
    </source>
</evidence>
<name>A0ABY9LF87_9STRE</name>
<evidence type="ECO:0000256" key="11">
    <source>
        <dbReference type="ARBA" id="ARBA00031636"/>
    </source>
</evidence>
<keyword evidence="7 12" id="KW-0812">Transmembrane</keyword>
<dbReference type="InterPro" id="IPR050222">
    <property type="entry name" value="MATE_MdtK"/>
</dbReference>
<keyword evidence="5" id="KW-0050">Antiport</keyword>
<dbReference type="InterPro" id="IPR002528">
    <property type="entry name" value="MATE_fam"/>
</dbReference>
<evidence type="ECO:0000313" key="14">
    <source>
        <dbReference type="Proteomes" id="UP001238096"/>
    </source>
</evidence>
<organism evidence="13 14">
    <name type="scientific">Streptococcus didelphis</name>
    <dbReference type="NCBI Taxonomy" id="102886"/>
    <lineage>
        <taxon>Bacteria</taxon>
        <taxon>Bacillati</taxon>
        <taxon>Bacillota</taxon>
        <taxon>Bacilli</taxon>
        <taxon>Lactobacillales</taxon>
        <taxon>Streptococcaceae</taxon>
        <taxon>Streptococcus</taxon>
    </lineage>
</organism>
<feature type="transmembrane region" description="Helical" evidence="12">
    <location>
        <begin position="21"/>
        <end position="47"/>
    </location>
</feature>
<keyword evidence="8 12" id="KW-1133">Transmembrane helix</keyword>
<evidence type="ECO:0000256" key="12">
    <source>
        <dbReference type="SAM" id="Phobius"/>
    </source>
</evidence>
<dbReference type="PANTHER" id="PTHR43298:SF4">
    <property type="entry name" value="DRUG_SODIUM ANTIPORTER"/>
    <property type="match status" value="1"/>
</dbReference>
<dbReference type="Proteomes" id="UP001238096">
    <property type="component" value="Chromosome"/>
</dbReference>
<keyword evidence="4" id="KW-0813">Transport</keyword>
<evidence type="ECO:0000256" key="10">
    <source>
        <dbReference type="ARBA" id="ARBA00023136"/>
    </source>
</evidence>
<dbReference type="RefSeq" id="WP_018367205.1">
    <property type="nucleotide sequence ID" value="NZ_CP110509.1"/>
</dbReference>
<feature type="transmembrane region" description="Helical" evidence="12">
    <location>
        <begin position="160"/>
        <end position="179"/>
    </location>
</feature>
<dbReference type="Pfam" id="PF01554">
    <property type="entry name" value="MatE"/>
    <property type="match status" value="2"/>
</dbReference>
<feature type="transmembrane region" description="Helical" evidence="12">
    <location>
        <begin position="185"/>
        <end position="207"/>
    </location>
</feature>
<evidence type="ECO:0000256" key="3">
    <source>
        <dbReference type="ARBA" id="ARBA00020268"/>
    </source>
</evidence>
<dbReference type="PANTHER" id="PTHR43298">
    <property type="entry name" value="MULTIDRUG RESISTANCE PROTEIN NORM-RELATED"/>
    <property type="match status" value="1"/>
</dbReference>
<dbReference type="InterPro" id="IPR048279">
    <property type="entry name" value="MdtK-like"/>
</dbReference>
<keyword evidence="14" id="KW-1185">Reference proteome</keyword>
<feature type="transmembrane region" description="Helical" evidence="12">
    <location>
        <begin position="53"/>
        <end position="73"/>
    </location>
</feature>
<feature type="transmembrane region" description="Helical" evidence="12">
    <location>
        <begin position="127"/>
        <end position="148"/>
    </location>
</feature>
<dbReference type="CDD" id="cd13137">
    <property type="entry name" value="MATE_NorM_like"/>
    <property type="match status" value="1"/>
</dbReference>
<evidence type="ECO:0000256" key="8">
    <source>
        <dbReference type="ARBA" id="ARBA00022989"/>
    </source>
</evidence>
<evidence type="ECO:0000256" key="9">
    <source>
        <dbReference type="ARBA" id="ARBA00023065"/>
    </source>
</evidence>
<proteinExistence type="predicted"/>
<evidence type="ECO:0000256" key="1">
    <source>
        <dbReference type="ARBA" id="ARBA00003408"/>
    </source>
</evidence>